<dbReference type="InterPro" id="IPR005902">
    <property type="entry name" value="HU_DNA-bd_put"/>
</dbReference>
<name>A0A926F602_9BACT</name>
<dbReference type="InterPro" id="IPR000119">
    <property type="entry name" value="Hist_DNA-bd"/>
</dbReference>
<comment type="caution">
    <text evidence="12">The sequence shown here is derived from an EMBL/GenBank/DDBJ whole genome shotgun (WGS) entry which is preliminary data.</text>
</comment>
<accession>A0A926F602</accession>
<gene>
    <name evidence="12" type="ORF">H8744_04590</name>
</gene>
<protein>
    <recommendedName>
        <fullName evidence="4">Viral histone-like protein</fullName>
    </recommendedName>
    <alternativeName>
        <fullName evidence="9">DNA-binding protein pA104R</fullName>
    </alternativeName>
    <alternativeName>
        <fullName evidence="8">pA104R</fullName>
    </alternativeName>
</protein>
<evidence type="ECO:0000256" key="8">
    <source>
        <dbReference type="ARBA" id="ARBA00033120"/>
    </source>
</evidence>
<evidence type="ECO:0000256" key="6">
    <source>
        <dbReference type="ARBA" id="ARBA00022921"/>
    </source>
</evidence>
<comment type="similarity">
    <text evidence="2">Belongs to the bacterial histone-like protein family.</text>
</comment>
<comment type="function">
    <text evidence="10">DNA-binding protein that plays a critical role in nucleoid compaction, genome replication and DNA replication and transcription. Binds to both ssDNA and dsDNA with a binding site covering about 15 nucleotides. Displays DNA-supercoiling activity only when associated with the viral DNA topoisomerase 2.</text>
</comment>
<dbReference type="Proteomes" id="UP000651085">
    <property type="component" value="Unassembled WGS sequence"/>
</dbReference>
<keyword evidence="6" id="KW-0426">Late protein</keyword>
<comment type="subcellular location">
    <subcellularLocation>
        <location evidence="1">Virion</location>
    </subcellularLocation>
</comment>
<evidence type="ECO:0000256" key="4">
    <source>
        <dbReference type="ARBA" id="ARBA00016145"/>
    </source>
</evidence>
<evidence type="ECO:0000256" key="1">
    <source>
        <dbReference type="ARBA" id="ARBA00004328"/>
    </source>
</evidence>
<dbReference type="PANTHER" id="PTHR33175">
    <property type="entry name" value="DNA-BINDING PROTEIN HU"/>
    <property type="match status" value="1"/>
</dbReference>
<sequence>MPVLYQPFQSSLKDKNGKQLFHPRVVRTGTVNISQIAKEISAYSSLSPGDVKNTVENLVTVMTQHLQSSESVTLDGFGTFRMVMRSRGKGVDTSDEVSAAQASLTVCFQPASTRNPDRSMATRSLVTGVKCLRFDRAETGSDGGDHGEDPTV</sequence>
<keyword evidence="13" id="KW-1185">Reference proteome</keyword>
<organism evidence="12 13">
    <name type="scientific">Jilunia laotingensis</name>
    <dbReference type="NCBI Taxonomy" id="2763675"/>
    <lineage>
        <taxon>Bacteria</taxon>
        <taxon>Pseudomonadati</taxon>
        <taxon>Bacteroidota</taxon>
        <taxon>Bacteroidia</taxon>
        <taxon>Bacteroidales</taxon>
        <taxon>Bacteroidaceae</taxon>
        <taxon>Jilunia</taxon>
    </lineage>
</organism>
<evidence type="ECO:0000256" key="7">
    <source>
        <dbReference type="ARBA" id="ARBA00023125"/>
    </source>
</evidence>
<feature type="domain" description="HU" evidence="11">
    <location>
        <begin position="1"/>
        <end position="110"/>
    </location>
</feature>
<dbReference type="GO" id="GO:0003677">
    <property type="term" value="F:DNA binding"/>
    <property type="evidence" value="ECO:0007669"/>
    <property type="project" value="UniProtKB-KW"/>
</dbReference>
<keyword evidence="5" id="KW-0235">DNA replication</keyword>
<evidence type="ECO:0000256" key="3">
    <source>
        <dbReference type="ARBA" id="ARBA00011738"/>
    </source>
</evidence>
<dbReference type="RefSeq" id="WP_262433708.1">
    <property type="nucleotide sequence ID" value="NZ_JACRTF010000001.1"/>
</dbReference>
<comment type="subunit">
    <text evidence="3">Homodimer.</text>
</comment>
<evidence type="ECO:0000256" key="10">
    <source>
        <dbReference type="ARBA" id="ARBA00046140"/>
    </source>
</evidence>
<dbReference type="AlphaFoldDB" id="A0A926F602"/>
<evidence type="ECO:0000313" key="13">
    <source>
        <dbReference type="Proteomes" id="UP000651085"/>
    </source>
</evidence>
<keyword evidence="7 12" id="KW-0238">DNA-binding</keyword>
<dbReference type="InterPro" id="IPR010992">
    <property type="entry name" value="IHF-like_DNA-bd_dom_sf"/>
</dbReference>
<evidence type="ECO:0000256" key="9">
    <source>
        <dbReference type="ARBA" id="ARBA00033227"/>
    </source>
</evidence>
<evidence type="ECO:0000259" key="11">
    <source>
        <dbReference type="Pfam" id="PF18291"/>
    </source>
</evidence>
<dbReference type="Gene3D" id="4.10.520.10">
    <property type="entry name" value="IHF-like DNA-binding proteins"/>
    <property type="match status" value="1"/>
</dbReference>
<dbReference type="EMBL" id="JACRTF010000001">
    <property type="protein sequence ID" value="MBC8592534.1"/>
    <property type="molecule type" value="Genomic_DNA"/>
</dbReference>
<dbReference type="GO" id="GO:0005829">
    <property type="term" value="C:cytosol"/>
    <property type="evidence" value="ECO:0007669"/>
    <property type="project" value="TreeGrafter"/>
</dbReference>
<dbReference type="GO" id="GO:0006260">
    <property type="term" value="P:DNA replication"/>
    <property type="evidence" value="ECO:0007669"/>
    <property type="project" value="UniProtKB-KW"/>
</dbReference>
<dbReference type="PANTHER" id="PTHR33175:SF13">
    <property type="entry name" value="HISTONE-LIKE PROTEIN"/>
    <property type="match status" value="1"/>
</dbReference>
<dbReference type="SUPFAM" id="SSF47729">
    <property type="entry name" value="IHF-like DNA-binding proteins"/>
    <property type="match status" value="1"/>
</dbReference>
<evidence type="ECO:0000313" key="12">
    <source>
        <dbReference type="EMBL" id="MBC8592534.1"/>
    </source>
</evidence>
<evidence type="ECO:0000256" key="2">
    <source>
        <dbReference type="ARBA" id="ARBA00010529"/>
    </source>
</evidence>
<dbReference type="NCBIfam" id="TIGR01201">
    <property type="entry name" value="HU_rel"/>
    <property type="match status" value="1"/>
</dbReference>
<evidence type="ECO:0000256" key="5">
    <source>
        <dbReference type="ARBA" id="ARBA00022705"/>
    </source>
</evidence>
<dbReference type="GO" id="GO:0030527">
    <property type="term" value="F:structural constituent of chromatin"/>
    <property type="evidence" value="ECO:0007669"/>
    <property type="project" value="InterPro"/>
</dbReference>
<reference evidence="12" key="1">
    <citation type="submission" date="2020-08" db="EMBL/GenBank/DDBJ databases">
        <title>Genome public.</title>
        <authorList>
            <person name="Liu C."/>
            <person name="Sun Q."/>
        </authorList>
    </citation>
    <scope>NUCLEOTIDE SEQUENCE</scope>
    <source>
        <strain evidence="12">N12</strain>
    </source>
</reference>
<dbReference type="InterPro" id="IPR041607">
    <property type="entry name" value="HU-HIG"/>
</dbReference>
<dbReference type="Pfam" id="PF18291">
    <property type="entry name" value="HU-HIG"/>
    <property type="match status" value="1"/>
</dbReference>
<proteinExistence type="inferred from homology"/>